<feature type="domain" description="DDH" evidence="6">
    <location>
        <begin position="75"/>
        <end position="232"/>
    </location>
</feature>
<evidence type="ECO:0000256" key="3">
    <source>
        <dbReference type="ARBA" id="ARBA00022722"/>
    </source>
</evidence>
<dbReference type="STRING" id="1177154.Y5S_00198"/>
<reference evidence="9 10" key="1">
    <citation type="submission" date="2012-09" db="EMBL/GenBank/DDBJ databases">
        <title>Genome Sequence of alkane-degrading Bacterium Alcanivorax sp. 19-m-6.</title>
        <authorList>
            <person name="Lai Q."/>
            <person name="Shao Z."/>
        </authorList>
    </citation>
    <scope>NUCLEOTIDE SEQUENCE [LARGE SCALE GENOMIC DNA]</scope>
    <source>
        <strain evidence="9 10">19-m-6</strain>
    </source>
</reference>
<dbReference type="PATRIC" id="fig|1177154.3.peg.199"/>
<accession>A0A095SPD9</accession>
<dbReference type="OrthoDB" id="9809852at2"/>
<comment type="similarity">
    <text evidence="1">Belongs to the RecJ family.</text>
</comment>
<evidence type="ECO:0000256" key="1">
    <source>
        <dbReference type="ARBA" id="ARBA00005915"/>
    </source>
</evidence>
<evidence type="ECO:0000256" key="5">
    <source>
        <dbReference type="ARBA" id="ARBA00022839"/>
    </source>
</evidence>
<dbReference type="RefSeq" id="WP_081939606.1">
    <property type="nucleotide sequence ID" value="NZ_ARXV01000001.1"/>
</dbReference>
<keyword evidence="4" id="KW-0378">Hydrolase</keyword>
<dbReference type="GO" id="GO:0008409">
    <property type="term" value="F:5'-3' exonuclease activity"/>
    <property type="evidence" value="ECO:0007669"/>
    <property type="project" value="InterPro"/>
</dbReference>
<dbReference type="SUPFAM" id="SSF64182">
    <property type="entry name" value="DHH phosphoesterases"/>
    <property type="match status" value="1"/>
</dbReference>
<dbReference type="InterPro" id="IPR051673">
    <property type="entry name" value="SSDNA_exonuclease_RecJ"/>
</dbReference>
<dbReference type="Gene3D" id="3.90.1640.30">
    <property type="match status" value="1"/>
</dbReference>
<dbReference type="Pfam" id="PF02272">
    <property type="entry name" value="DHHA1"/>
    <property type="match status" value="1"/>
</dbReference>
<dbReference type="Pfam" id="PF17768">
    <property type="entry name" value="RecJ_OB"/>
    <property type="match status" value="1"/>
</dbReference>
<dbReference type="EMBL" id="ARXV01000001">
    <property type="protein sequence ID" value="KGD66531.1"/>
    <property type="molecule type" value="Genomic_DNA"/>
</dbReference>
<dbReference type="InterPro" id="IPR003156">
    <property type="entry name" value="DHHA1_dom"/>
</dbReference>
<evidence type="ECO:0000259" key="7">
    <source>
        <dbReference type="Pfam" id="PF02272"/>
    </source>
</evidence>
<dbReference type="PANTHER" id="PTHR30255:SF2">
    <property type="entry name" value="SINGLE-STRANDED-DNA-SPECIFIC EXONUCLEASE RECJ"/>
    <property type="match status" value="1"/>
</dbReference>
<comment type="caution">
    <text evidence="9">The sequence shown here is derived from an EMBL/GenBank/DDBJ whole genome shotgun (WGS) entry which is preliminary data.</text>
</comment>
<protein>
    <recommendedName>
        <fullName evidence="2">Single-stranded-DNA-specific exonuclease RecJ</fullName>
    </recommendedName>
</protein>
<evidence type="ECO:0000259" key="8">
    <source>
        <dbReference type="Pfam" id="PF17768"/>
    </source>
</evidence>
<dbReference type="PANTHER" id="PTHR30255">
    <property type="entry name" value="SINGLE-STRANDED-DNA-SPECIFIC EXONUCLEASE RECJ"/>
    <property type="match status" value="1"/>
</dbReference>
<evidence type="ECO:0000313" key="9">
    <source>
        <dbReference type="EMBL" id="KGD66531.1"/>
    </source>
</evidence>
<name>A0A095SPD9_9GAMM</name>
<gene>
    <name evidence="9" type="ORF">Y5S_00198</name>
</gene>
<dbReference type="Gene3D" id="3.10.310.30">
    <property type="match status" value="1"/>
</dbReference>
<keyword evidence="10" id="KW-1185">Reference proteome</keyword>
<dbReference type="eggNOG" id="COG0608">
    <property type="taxonomic scope" value="Bacteria"/>
</dbReference>
<evidence type="ECO:0000313" key="10">
    <source>
        <dbReference type="Proteomes" id="UP000029444"/>
    </source>
</evidence>
<evidence type="ECO:0000256" key="4">
    <source>
        <dbReference type="ARBA" id="ARBA00022801"/>
    </source>
</evidence>
<organism evidence="9 10">
    <name type="scientific">Alcanivorax nanhaiticus</name>
    <dbReference type="NCBI Taxonomy" id="1177154"/>
    <lineage>
        <taxon>Bacteria</taxon>
        <taxon>Pseudomonadati</taxon>
        <taxon>Pseudomonadota</taxon>
        <taxon>Gammaproteobacteria</taxon>
        <taxon>Oceanospirillales</taxon>
        <taxon>Alcanivoracaceae</taxon>
        <taxon>Alcanivorax</taxon>
    </lineage>
</organism>
<evidence type="ECO:0000259" key="6">
    <source>
        <dbReference type="Pfam" id="PF01368"/>
    </source>
</evidence>
<evidence type="ECO:0000256" key="2">
    <source>
        <dbReference type="ARBA" id="ARBA00019841"/>
    </source>
</evidence>
<dbReference type="InterPro" id="IPR041122">
    <property type="entry name" value="RecJ_OB"/>
</dbReference>
<dbReference type="GO" id="GO:0006281">
    <property type="term" value="P:DNA repair"/>
    <property type="evidence" value="ECO:0007669"/>
    <property type="project" value="InterPro"/>
</dbReference>
<dbReference type="InterPro" id="IPR001667">
    <property type="entry name" value="DDH_dom"/>
</dbReference>
<dbReference type="GO" id="GO:0006310">
    <property type="term" value="P:DNA recombination"/>
    <property type="evidence" value="ECO:0007669"/>
    <property type="project" value="InterPro"/>
</dbReference>
<sequence length="574" mass="62237">MPADSLRLPMISRRPMHTPDWPDVPPLLARILAGRGVEDPAQLELALKRLPHPQGFTGLNGAVQLLLQARAEHWRICIVGDYDADGATATTLMVRGLQLLGFARPEFLVPDRFEYGYGLSPAIVELAQQQYQPDLIITVDNGIASVDGVAAARARGMRVLITDHHLPGDTLPEADALVNPRLPGCEDFPAANLAGVGVAFYLLMDLQRALREQGSKPVQQITDLLDLVALGTVADVVVLDDANRVLVEQGLRRIRAGKGCPGIRALLQVAGRDPGRVLAADMGFAAGPRLNAAGRLSDMTHGIACLLAETDAEAMEMAQELDTINRERRSIEQGMRDAAMEEVNRLDADNLPAGLCLYGDKWHEGVVGILASRVKEAIHRPVIAFAPAQQPGTLKGSGRSIPGLHLRDALDAVATRNPGLLSKFGGHAMAAGLSLDLDQLDRFKAAFEAVVAEMLSPKALERRVETDGELSDQDLTLGNAELLSHRFPWGQGFPAPCFDGEFEVLQHRIVGERHLKLTLGLPGVSGVIDAIHFNVPVEALPSRISRVRGVYRLEVNEFRGQRNPQLLFEHLIPV</sequence>
<proteinExistence type="inferred from homology"/>
<dbReference type="NCBIfam" id="TIGR00644">
    <property type="entry name" value="recJ"/>
    <property type="match status" value="1"/>
</dbReference>
<dbReference type="GO" id="GO:0003676">
    <property type="term" value="F:nucleic acid binding"/>
    <property type="evidence" value="ECO:0007669"/>
    <property type="project" value="InterPro"/>
</dbReference>
<dbReference type="AlphaFoldDB" id="A0A095SPD9"/>
<keyword evidence="3" id="KW-0540">Nuclease</keyword>
<keyword evidence="5 9" id="KW-0269">Exonuclease</keyword>
<dbReference type="FunFam" id="3.90.1640.30:FF:000001">
    <property type="entry name" value="Single-stranded-DNA-specific exonuclease RecJ"/>
    <property type="match status" value="1"/>
</dbReference>
<feature type="domain" description="RecJ OB" evidence="8">
    <location>
        <begin position="466"/>
        <end position="569"/>
    </location>
</feature>
<dbReference type="InterPro" id="IPR004610">
    <property type="entry name" value="RecJ"/>
</dbReference>
<feature type="domain" description="DHHA1" evidence="7">
    <location>
        <begin position="356"/>
        <end position="452"/>
    </location>
</feature>
<dbReference type="InterPro" id="IPR038763">
    <property type="entry name" value="DHH_sf"/>
</dbReference>
<dbReference type="Proteomes" id="UP000029444">
    <property type="component" value="Unassembled WGS sequence"/>
</dbReference>
<dbReference type="Pfam" id="PF01368">
    <property type="entry name" value="DHH"/>
    <property type="match status" value="1"/>
</dbReference>